<name>A0A9P6BX59_9AGAR</name>
<dbReference type="EMBL" id="MU151922">
    <property type="protein sequence ID" value="KAF9441399.1"/>
    <property type="molecule type" value="Genomic_DNA"/>
</dbReference>
<accession>A0A9P6BX59</accession>
<reference evidence="1" key="1">
    <citation type="submission" date="2020-11" db="EMBL/GenBank/DDBJ databases">
        <authorList>
            <consortium name="DOE Joint Genome Institute"/>
            <person name="Ahrendt S."/>
            <person name="Riley R."/>
            <person name="Andreopoulos W."/>
            <person name="Labutti K."/>
            <person name="Pangilinan J."/>
            <person name="Ruiz-Duenas F.J."/>
            <person name="Barrasa J.M."/>
            <person name="Sanchez-Garcia M."/>
            <person name="Camarero S."/>
            <person name="Miyauchi S."/>
            <person name="Serrano A."/>
            <person name="Linde D."/>
            <person name="Babiker R."/>
            <person name="Drula E."/>
            <person name="Ayuso-Fernandez I."/>
            <person name="Pacheco R."/>
            <person name="Padilla G."/>
            <person name="Ferreira P."/>
            <person name="Barriuso J."/>
            <person name="Kellner H."/>
            <person name="Castanera R."/>
            <person name="Alfaro M."/>
            <person name="Ramirez L."/>
            <person name="Pisabarro A.G."/>
            <person name="Kuo A."/>
            <person name="Tritt A."/>
            <person name="Lipzen A."/>
            <person name="He G."/>
            <person name="Yan M."/>
            <person name="Ng V."/>
            <person name="Cullen D."/>
            <person name="Martin F."/>
            <person name="Rosso M.-N."/>
            <person name="Henrissat B."/>
            <person name="Hibbett D."/>
            <person name="Martinez A.T."/>
            <person name="Grigoriev I.V."/>
        </authorList>
    </citation>
    <scope>NUCLEOTIDE SEQUENCE</scope>
    <source>
        <strain evidence="1">MF-IS2</strain>
    </source>
</reference>
<proteinExistence type="predicted"/>
<dbReference type="Proteomes" id="UP000807342">
    <property type="component" value="Unassembled WGS sequence"/>
</dbReference>
<comment type="caution">
    <text evidence="1">The sequence shown here is derived from an EMBL/GenBank/DDBJ whole genome shotgun (WGS) entry which is preliminary data.</text>
</comment>
<sequence>MAILVDHSKIGGWTAPKNQLFPFDPDNDVESMLDKAHVGLGNVKTEHWCQLVALGSHFEGLETGQYQFLQQLKKRISVQSILGVSGFWNGLGLSLETFFQVLVLALLYPISTTTLYTLSCKCTFHQIHSWRKKWCLRVEHQIGPRIGNNDDEQPSYNFTSGEAILDFSFSTHDSHIHGMSDQGMLQLPPLNQSMSPLTPSLFDVPGTPAIPQDGLKEAYADTEKDIQQAQLDLQDVPEYQELQRKITALTAAKLKPLEDKLE</sequence>
<keyword evidence="2" id="KW-1185">Reference proteome</keyword>
<gene>
    <name evidence="1" type="ORF">P691DRAFT_791411</name>
</gene>
<organism evidence="1 2">
    <name type="scientific">Macrolepiota fuliginosa MF-IS2</name>
    <dbReference type="NCBI Taxonomy" id="1400762"/>
    <lineage>
        <taxon>Eukaryota</taxon>
        <taxon>Fungi</taxon>
        <taxon>Dikarya</taxon>
        <taxon>Basidiomycota</taxon>
        <taxon>Agaricomycotina</taxon>
        <taxon>Agaricomycetes</taxon>
        <taxon>Agaricomycetidae</taxon>
        <taxon>Agaricales</taxon>
        <taxon>Agaricineae</taxon>
        <taxon>Agaricaceae</taxon>
        <taxon>Macrolepiota</taxon>
    </lineage>
</organism>
<evidence type="ECO:0000313" key="2">
    <source>
        <dbReference type="Proteomes" id="UP000807342"/>
    </source>
</evidence>
<dbReference type="AlphaFoldDB" id="A0A9P6BX59"/>
<protein>
    <submittedName>
        <fullName evidence="1">Uncharacterized protein</fullName>
    </submittedName>
</protein>
<evidence type="ECO:0000313" key="1">
    <source>
        <dbReference type="EMBL" id="KAF9441399.1"/>
    </source>
</evidence>